<dbReference type="PROSITE" id="PS51842">
    <property type="entry name" value="IF_ROD_2"/>
    <property type="match status" value="1"/>
</dbReference>
<dbReference type="Pfam" id="PF00038">
    <property type="entry name" value="Filament"/>
    <property type="match status" value="1"/>
</dbReference>
<feature type="coiled-coil region" evidence="3">
    <location>
        <begin position="58"/>
        <end position="99"/>
    </location>
</feature>
<dbReference type="HOGENOM" id="CLU_012560_8_1_1"/>
<reference evidence="6" key="3">
    <citation type="submission" date="2025-09" db="UniProtKB">
        <authorList>
            <consortium name="Ensembl"/>
        </authorList>
    </citation>
    <scope>IDENTIFICATION</scope>
</reference>
<keyword evidence="7" id="KW-1185">Reference proteome</keyword>
<name>H3A9H2_LATCH</name>
<dbReference type="SMART" id="SM01391">
    <property type="entry name" value="Filament"/>
    <property type="match status" value="1"/>
</dbReference>
<dbReference type="PANTHER" id="PTHR23239">
    <property type="entry name" value="INTERMEDIATE FILAMENT"/>
    <property type="match status" value="1"/>
</dbReference>
<dbReference type="PANTHER" id="PTHR23239:SF354">
    <property type="entry name" value="KERATIN, TYPE I CYTOSKELETAL 18"/>
    <property type="match status" value="1"/>
</dbReference>
<dbReference type="Gene3D" id="1.20.5.1160">
    <property type="entry name" value="Vasodilator-stimulated phosphoprotein"/>
    <property type="match status" value="1"/>
</dbReference>
<feature type="region of interest" description="Disordered" evidence="4">
    <location>
        <begin position="370"/>
        <end position="392"/>
    </location>
</feature>
<protein>
    <submittedName>
        <fullName evidence="6">Si:ch211-243g18.2</fullName>
    </submittedName>
</protein>
<evidence type="ECO:0000313" key="6">
    <source>
        <dbReference type="Ensembl" id="ENSLACP00000006293.1"/>
    </source>
</evidence>
<dbReference type="GO" id="GO:0005198">
    <property type="term" value="F:structural molecule activity"/>
    <property type="evidence" value="ECO:0007669"/>
    <property type="project" value="InterPro"/>
</dbReference>
<dbReference type="eggNOG" id="ENOG502QT3X">
    <property type="taxonomic scope" value="Eukaryota"/>
</dbReference>
<reference evidence="7" key="1">
    <citation type="submission" date="2011-08" db="EMBL/GenBank/DDBJ databases">
        <title>The draft genome of Latimeria chalumnae.</title>
        <authorList>
            <person name="Di Palma F."/>
            <person name="Alfoldi J."/>
            <person name="Johnson J."/>
            <person name="Berlin A."/>
            <person name="Gnerre S."/>
            <person name="Jaffe D."/>
            <person name="MacCallum I."/>
            <person name="Young S."/>
            <person name="Walker B.J."/>
            <person name="Lander E."/>
            <person name="Lindblad-Toh K."/>
        </authorList>
    </citation>
    <scope>NUCLEOTIDE SEQUENCE [LARGE SCALE GENOMIC DNA]</scope>
    <source>
        <strain evidence="7">Wild caught</strain>
    </source>
</reference>
<evidence type="ECO:0000313" key="7">
    <source>
        <dbReference type="Proteomes" id="UP000008672"/>
    </source>
</evidence>
<dbReference type="FunFam" id="1.20.5.500:FF:000001">
    <property type="entry name" value="Type II keratin 23"/>
    <property type="match status" value="1"/>
</dbReference>
<dbReference type="SUPFAM" id="SSF64593">
    <property type="entry name" value="Intermediate filament protein, coiled coil region"/>
    <property type="match status" value="2"/>
</dbReference>
<sequence>MKAASSIHNLPFSRKPAFSSRSVCDYSLLGYRAPARSPSLGNLSSAREGWKRSRYSFIASEKETMQDLNDRLAVYLEKVRSLEAANQQIELKIKEFMSQRAPASRDYSAKLLEVKEMRNQIHTTVLENVRLLLAIDNAKLTAEDYRAKWETEAMLTQSVEGDIAALKKLRDDHKGVVVLLKKQIEDFQDDVAFLKKSHEEEVAALRTQIQNEQVTVEIDSVQGPDLPAIMAEIRERYEAIAKKNKEEVEAWYSSQVNALSVEVKKNTEAVESAKEKITEKRQIMQSLEVELEGLQYQIKALEVNQDETIVSYENELSKIKLKITLLEQELSEIQSNMHSQKQDYEMLLRIKETLEAEIAEYRRLLEGEREIKPVRPRTPTPPPPEPEHEYKTRKIVKVITQVMVDGKVVDESSEVEQFEETRK</sequence>
<dbReference type="Gene3D" id="1.20.5.170">
    <property type="match status" value="1"/>
</dbReference>
<dbReference type="PRINTS" id="PR01248">
    <property type="entry name" value="TYPE1KERATIN"/>
</dbReference>
<evidence type="ECO:0000256" key="4">
    <source>
        <dbReference type="SAM" id="MobiDB-lite"/>
    </source>
</evidence>
<accession>H3A9H2</accession>
<dbReference type="Proteomes" id="UP000008672">
    <property type="component" value="Unassembled WGS sequence"/>
</dbReference>
<evidence type="ECO:0000256" key="3">
    <source>
        <dbReference type="SAM" id="Coils"/>
    </source>
</evidence>
<dbReference type="GeneTree" id="ENSGT00950000182969"/>
<keyword evidence="2 3" id="KW-0175">Coiled coil</keyword>
<dbReference type="OMA" id="MMAQAHT"/>
<dbReference type="GO" id="GO:0005882">
    <property type="term" value="C:intermediate filament"/>
    <property type="evidence" value="ECO:0007669"/>
    <property type="project" value="UniProtKB-KW"/>
</dbReference>
<dbReference type="InterPro" id="IPR039008">
    <property type="entry name" value="IF_rod_dom"/>
</dbReference>
<dbReference type="Gene3D" id="1.20.5.500">
    <property type="entry name" value="Single helix bin"/>
    <property type="match status" value="1"/>
</dbReference>
<dbReference type="EMBL" id="AFYH01180103">
    <property type="status" value="NOT_ANNOTATED_CDS"/>
    <property type="molecule type" value="Genomic_DNA"/>
</dbReference>
<evidence type="ECO:0000256" key="1">
    <source>
        <dbReference type="ARBA" id="ARBA00022754"/>
    </source>
</evidence>
<dbReference type="InParanoid" id="H3A9H2"/>
<dbReference type="AlphaFoldDB" id="H3A9H2"/>
<dbReference type="Ensembl" id="ENSLACT00000006346.1">
    <property type="protein sequence ID" value="ENSLACP00000006293.1"/>
    <property type="gene ID" value="ENSLACG00000005583.1"/>
</dbReference>
<organism evidence="6 7">
    <name type="scientific">Latimeria chalumnae</name>
    <name type="common">Coelacanth</name>
    <dbReference type="NCBI Taxonomy" id="7897"/>
    <lineage>
        <taxon>Eukaryota</taxon>
        <taxon>Metazoa</taxon>
        <taxon>Chordata</taxon>
        <taxon>Craniata</taxon>
        <taxon>Vertebrata</taxon>
        <taxon>Euteleostomi</taxon>
        <taxon>Coelacanthiformes</taxon>
        <taxon>Coelacanthidae</taxon>
        <taxon>Latimeria</taxon>
    </lineage>
</organism>
<feature type="domain" description="IF rod" evidence="5">
    <location>
        <begin position="61"/>
        <end position="372"/>
    </location>
</feature>
<dbReference type="EMBL" id="AFYH01180104">
    <property type="status" value="NOT_ANNOTATED_CDS"/>
    <property type="molecule type" value="Genomic_DNA"/>
</dbReference>
<dbReference type="InterPro" id="IPR002957">
    <property type="entry name" value="Keratin_I"/>
</dbReference>
<evidence type="ECO:0000259" key="5">
    <source>
        <dbReference type="PROSITE" id="PS51842"/>
    </source>
</evidence>
<reference evidence="6" key="2">
    <citation type="submission" date="2025-08" db="UniProtKB">
        <authorList>
            <consortium name="Ensembl"/>
        </authorList>
    </citation>
    <scope>IDENTIFICATION</scope>
</reference>
<gene>
    <name evidence="6" type="primary">SI:CH211-243G18.2</name>
</gene>
<evidence type="ECO:0000256" key="2">
    <source>
        <dbReference type="ARBA" id="ARBA00023054"/>
    </source>
</evidence>
<proteinExistence type="predicted"/>
<keyword evidence="1" id="KW-0403">Intermediate filament</keyword>